<dbReference type="EMBL" id="CH916370">
    <property type="protein sequence ID" value="EDV99786.1"/>
    <property type="molecule type" value="Genomic_DNA"/>
</dbReference>
<accession>B4JJN4</accession>
<gene>
    <name evidence="1" type="primary">Dgri\GH12215</name>
    <name evidence="1" type="ORF">Dgri_GH12215</name>
</gene>
<organism evidence="2">
    <name type="scientific">Drosophila grimshawi</name>
    <name type="common">Hawaiian fruit fly</name>
    <name type="synonym">Idiomyia grimshawi</name>
    <dbReference type="NCBI Taxonomy" id="7222"/>
    <lineage>
        <taxon>Eukaryota</taxon>
        <taxon>Metazoa</taxon>
        <taxon>Ecdysozoa</taxon>
        <taxon>Arthropoda</taxon>
        <taxon>Hexapoda</taxon>
        <taxon>Insecta</taxon>
        <taxon>Pterygota</taxon>
        <taxon>Neoptera</taxon>
        <taxon>Endopterygota</taxon>
        <taxon>Diptera</taxon>
        <taxon>Brachycera</taxon>
        <taxon>Muscomorpha</taxon>
        <taxon>Ephydroidea</taxon>
        <taxon>Drosophilidae</taxon>
        <taxon>Drosophila</taxon>
        <taxon>Hawaiian Drosophila</taxon>
    </lineage>
</organism>
<proteinExistence type="predicted"/>
<dbReference type="Proteomes" id="UP000001070">
    <property type="component" value="Unassembled WGS sequence"/>
</dbReference>
<dbReference type="HOGENOM" id="CLU_1779367_0_0_1"/>
<dbReference type="InParanoid" id="B4JJN4"/>
<name>B4JJN4_DROGR</name>
<keyword evidence="2" id="KW-1185">Reference proteome</keyword>
<dbReference type="AlphaFoldDB" id="B4JJN4"/>
<reference evidence="1 2" key="1">
    <citation type="journal article" date="2007" name="Nature">
        <title>Evolution of genes and genomes on the Drosophila phylogeny.</title>
        <authorList>
            <consortium name="Drosophila 12 Genomes Consortium"/>
            <person name="Clark A.G."/>
            <person name="Eisen M.B."/>
            <person name="Smith D.R."/>
            <person name="Bergman C.M."/>
            <person name="Oliver B."/>
            <person name="Markow T.A."/>
            <person name="Kaufman T.C."/>
            <person name="Kellis M."/>
            <person name="Gelbart W."/>
            <person name="Iyer V.N."/>
            <person name="Pollard D.A."/>
            <person name="Sackton T.B."/>
            <person name="Larracuente A.M."/>
            <person name="Singh N.D."/>
            <person name="Abad J.P."/>
            <person name="Abt D.N."/>
            <person name="Adryan B."/>
            <person name="Aguade M."/>
            <person name="Akashi H."/>
            <person name="Anderson W.W."/>
            <person name="Aquadro C.F."/>
            <person name="Ardell D.H."/>
            <person name="Arguello R."/>
            <person name="Artieri C.G."/>
            <person name="Barbash D.A."/>
            <person name="Barker D."/>
            <person name="Barsanti P."/>
            <person name="Batterham P."/>
            <person name="Batzoglou S."/>
            <person name="Begun D."/>
            <person name="Bhutkar A."/>
            <person name="Blanco E."/>
            <person name="Bosak S.A."/>
            <person name="Bradley R.K."/>
            <person name="Brand A.D."/>
            <person name="Brent M.R."/>
            <person name="Brooks A.N."/>
            <person name="Brown R.H."/>
            <person name="Butlin R.K."/>
            <person name="Caggese C."/>
            <person name="Calvi B.R."/>
            <person name="Bernardo de Carvalho A."/>
            <person name="Caspi A."/>
            <person name="Castrezana S."/>
            <person name="Celniker S.E."/>
            <person name="Chang J.L."/>
            <person name="Chapple C."/>
            <person name="Chatterji S."/>
            <person name="Chinwalla A."/>
            <person name="Civetta A."/>
            <person name="Clifton S.W."/>
            <person name="Comeron J.M."/>
            <person name="Costello J.C."/>
            <person name="Coyne J.A."/>
            <person name="Daub J."/>
            <person name="David R.G."/>
            <person name="Delcher A.L."/>
            <person name="Delehaunty K."/>
            <person name="Do C.B."/>
            <person name="Ebling H."/>
            <person name="Edwards K."/>
            <person name="Eickbush T."/>
            <person name="Evans J.D."/>
            <person name="Filipski A."/>
            <person name="Findeiss S."/>
            <person name="Freyhult E."/>
            <person name="Fulton L."/>
            <person name="Fulton R."/>
            <person name="Garcia A.C."/>
            <person name="Gardiner A."/>
            <person name="Garfield D.A."/>
            <person name="Garvin B.E."/>
            <person name="Gibson G."/>
            <person name="Gilbert D."/>
            <person name="Gnerre S."/>
            <person name="Godfrey J."/>
            <person name="Good R."/>
            <person name="Gotea V."/>
            <person name="Gravely B."/>
            <person name="Greenberg A.J."/>
            <person name="Griffiths-Jones S."/>
            <person name="Gross S."/>
            <person name="Guigo R."/>
            <person name="Gustafson E.A."/>
            <person name="Haerty W."/>
            <person name="Hahn M.W."/>
            <person name="Halligan D.L."/>
            <person name="Halpern A.L."/>
            <person name="Halter G.M."/>
            <person name="Han M.V."/>
            <person name="Heger A."/>
            <person name="Hillier L."/>
            <person name="Hinrichs A.S."/>
            <person name="Holmes I."/>
            <person name="Hoskins R.A."/>
            <person name="Hubisz M.J."/>
            <person name="Hultmark D."/>
            <person name="Huntley M.A."/>
            <person name="Jaffe D.B."/>
            <person name="Jagadeeshan S."/>
            <person name="Jeck W.R."/>
            <person name="Johnson J."/>
            <person name="Jones C.D."/>
            <person name="Jordan W.C."/>
            <person name="Karpen G.H."/>
            <person name="Kataoka E."/>
            <person name="Keightley P.D."/>
            <person name="Kheradpour P."/>
            <person name="Kirkness E.F."/>
            <person name="Koerich L.B."/>
            <person name="Kristiansen K."/>
            <person name="Kudrna D."/>
            <person name="Kulathinal R.J."/>
            <person name="Kumar S."/>
            <person name="Kwok R."/>
            <person name="Lander E."/>
            <person name="Langley C.H."/>
            <person name="Lapoint R."/>
            <person name="Lazzaro B.P."/>
            <person name="Lee S.J."/>
            <person name="Levesque L."/>
            <person name="Li R."/>
            <person name="Lin C.F."/>
            <person name="Lin M.F."/>
            <person name="Lindblad-Toh K."/>
            <person name="Llopart A."/>
            <person name="Long M."/>
            <person name="Low L."/>
            <person name="Lozovsky E."/>
            <person name="Lu J."/>
            <person name="Luo M."/>
            <person name="Machado C.A."/>
            <person name="Makalowski W."/>
            <person name="Marzo M."/>
            <person name="Matsuda M."/>
            <person name="Matzkin L."/>
            <person name="McAllister B."/>
            <person name="McBride C.S."/>
            <person name="McKernan B."/>
            <person name="McKernan K."/>
            <person name="Mendez-Lago M."/>
            <person name="Minx P."/>
            <person name="Mollenhauer M.U."/>
            <person name="Montooth K."/>
            <person name="Mount S.M."/>
            <person name="Mu X."/>
            <person name="Myers E."/>
            <person name="Negre B."/>
            <person name="Newfeld S."/>
            <person name="Nielsen R."/>
            <person name="Noor M.A."/>
            <person name="O'Grady P."/>
            <person name="Pachter L."/>
            <person name="Papaceit M."/>
            <person name="Parisi M.J."/>
            <person name="Parisi M."/>
            <person name="Parts L."/>
            <person name="Pedersen J.S."/>
            <person name="Pesole G."/>
            <person name="Phillippy A.M."/>
            <person name="Ponting C.P."/>
            <person name="Pop M."/>
            <person name="Porcelli D."/>
            <person name="Powell J.R."/>
            <person name="Prohaska S."/>
            <person name="Pruitt K."/>
            <person name="Puig M."/>
            <person name="Quesneville H."/>
            <person name="Ram K.R."/>
            <person name="Rand D."/>
            <person name="Rasmussen M.D."/>
            <person name="Reed L.K."/>
            <person name="Reenan R."/>
            <person name="Reily A."/>
            <person name="Remington K.A."/>
            <person name="Rieger T.T."/>
            <person name="Ritchie M.G."/>
            <person name="Robin C."/>
            <person name="Rogers Y.H."/>
            <person name="Rohde C."/>
            <person name="Rozas J."/>
            <person name="Rubenfield M.J."/>
            <person name="Ruiz A."/>
            <person name="Russo S."/>
            <person name="Salzberg S.L."/>
            <person name="Sanchez-Gracia A."/>
            <person name="Saranga D.J."/>
            <person name="Sato H."/>
            <person name="Schaeffer S.W."/>
            <person name="Schatz M.C."/>
            <person name="Schlenke T."/>
            <person name="Schwartz R."/>
            <person name="Segarra C."/>
            <person name="Singh R.S."/>
            <person name="Sirot L."/>
            <person name="Sirota M."/>
            <person name="Sisneros N.B."/>
            <person name="Smith C.D."/>
            <person name="Smith T.F."/>
            <person name="Spieth J."/>
            <person name="Stage D.E."/>
            <person name="Stark A."/>
            <person name="Stephan W."/>
            <person name="Strausberg R.L."/>
            <person name="Strempel S."/>
            <person name="Sturgill D."/>
            <person name="Sutton G."/>
            <person name="Sutton G.G."/>
            <person name="Tao W."/>
            <person name="Teichmann S."/>
            <person name="Tobari Y.N."/>
            <person name="Tomimura Y."/>
            <person name="Tsolas J.M."/>
            <person name="Valente V.L."/>
            <person name="Venter E."/>
            <person name="Venter J.C."/>
            <person name="Vicario S."/>
            <person name="Vieira F.G."/>
            <person name="Vilella A.J."/>
            <person name="Villasante A."/>
            <person name="Walenz B."/>
            <person name="Wang J."/>
            <person name="Wasserman M."/>
            <person name="Watts T."/>
            <person name="Wilson D."/>
            <person name="Wilson R.K."/>
            <person name="Wing R.A."/>
            <person name="Wolfner M.F."/>
            <person name="Wong A."/>
            <person name="Wong G.K."/>
            <person name="Wu C.I."/>
            <person name="Wu G."/>
            <person name="Yamamoto D."/>
            <person name="Yang H.P."/>
            <person name="Yang S.P."/>
            <person name="Yorke J.A."/>
            <person name="Yoshida K."/>
            <person name="Zdobnov E."/>
            <person name="Zhang P."/>
            <person name="Zhang Y."/>
            <person name="Zimin A.V."/>
            <person name="Baldwin J."/>
            <person name="Abdouelleil A."/>
            <person name="Abdulkadir J."/>
            <person name="Abebe A."/>
            <person name="Abera B."/>
            <person name="Abreu J."/>
            <person name="Acer S.C."/>
            <person name="Aftuck L."/>
            <person name="Alexander A."/>
            <person name="An P."/>
            <person name="Anderson E."/>
            <person name="Anderson S."/>
            <person name="Arachi H."/>
            <person name="Azer M."/>
            <person name="Bachantsang P."/>
            <person name="Barry A."/>
            <person name="Bayul T."/>
            <person name="Berlin A."/>
            <person name="Bessette D."/>
            <person name="Bloom T."/>
            <person name="Blye J."/>
            <person name="Boguslavskiy L."/>
            <person name="Bonnet C."/>
            <person name="Boukhgalter B."/>
            <person name="Bourzgui I."/>
            <person name="Brown A."/>
            <person name="Cahill P."/>
            <person name="Channer S."/>
            <person name="Cheshatsang Y."/>
            <person name="Chuda L."/>
            <person name="Citroen M."/>
            <person name="Collymore A."/>
            <person name="Cooke P."/>
            <person name="Costello M."/>
            <person name="D'Aco K."/>
            <person name="Daza R."/>
            <person name="De Haan G."/>
            <person name="DeGray S."/>
            <person name="DeMaso C."/>
            <person name="Dhargay N."/>
            <person name="Dooley K."/>
            <person name="Dooley E."/>
            <person name="Doricent M."/>
            <person name="Dorje P."/>
            <person name="Dorjee K."/>
            <person name="Dupes A."/>
            <person name="Elong R."/>
            <person name="Falk J."/>
            <person name="Farina A."/>
            <person name="Faro S."/>
            <person name="Ferguson D."/>
            <person name="Fisher S."/>
            <person name="Foley C.D."/>
            <person name="Franke A."/>
            <person name="Friedrich D."/>
            <person name="Gadbois L."/>
            <person name="Gearin G."/>
            <person name="Gearin C.R."/>
            <person name="Giannoukos G."/>
            <person name="Goode T."/>
            <person name="Graham J."/>
            <person name="Grandbois E."/>
            <person name="Grewal S."/>
            <person name="Gyaltsen K."/>
            <person name="Hafez N."/>
            <person name="Hagos B."/>
            <person name="Hall J."/>
            <person name="Henson C."/>
            <person name="Hollinger A."/>
            <person name="Honan T."/>
            <person name="Huard M.D."/>
            <person name="Hughes L."/>
            <person name="Hurhula B."/>
            <person name="Husby M.E."/>
            <person name="Kamat A."/>
            <person name="Kanga B."/>
            <person name="Kashin S."/>
            <person name="Khazanovich D."/>
            <person name="Kisner P."/>
            <person name="Lance K."/>
            <person name="Lara M."/>
            <person name="Lee W."/>
            <person name="Lennon N."/>
            <person name="Letendre F."/>
            <person name="LeVine R."/>
            <person name="Lipovsky A."/>
            <person name="Liu X."/>
            <person name="Liu J."/>
            <person name="Liu S."/>
            <person name="Lokyitsang T."/>
            <person name="Lokyitsang Y."/>
            <person name="Lubonja R."/>
            <person name="Lui A."/>
            <person name="MacDonald P."/>
            <person name="Magnisalis V."/>
            <person name="Maru K."/>
            <person name="Matthews C."/>
            <person name="McCusker W."/>
            <person name="McDonough S."/>
            <person name="Mehta T."/>
            <person name="Meldrim J."/>
            <person name="Meneus L."/>
            <person name="Mihai O."/>
            <person name="Mihalev A."/>
            <person name="Mihova T."/>
            <person name="Mittelman R."/>
            <person name="Mlenga V."/>
            <person name="Montmayeur A."/>
            <person name="Mulrain L."/>
            <person name="Navidi A."/>
            <person name="Naylor J."/>
            <person name="Negash T."/>
            <person name="Nguyen T."/>
            <person name="Nguyen N."/>
            <person name="Nicol R."/>
            <person name="Norbu C."/>
            <person name="Norbu N."/>
            <person name="Novod N."/>
            <person name="O'Neill B."/>
            <person name="Osman S."/>
            <person name="Markiewicz E."/>
            <person name="Oyono O.L."/>
            <person name="Patti C."/>
            <person name="Phunkhang P."/>
            <person name="Pierre F."/>
            <person name="Priest M."/>
            <person name="Raghuraman S."/>
            <person name="Rege F."/>
            <person name="Reyes R."/>
            <person name="Rise C."/>
            <person name="Rogov P."/>
            <person name="Ross K."/>
            <person name="Ryan E."/>
            <person name="Settipalli S."/>
            <person name="Shea T."/>
            <person name="Sherpa N."/>
            <person name="Shi L."/>
            <person name="Shih D."/>
            <person name="Sparrow T."/>
            <person name="Spaulding J."/>
            <person name="Stalker J."/>
            <person name="Stange-Thomann N."/>
            <person name="Stavropoulos S."/>
            <person name="Stone C."/>
            <person name="Strader C."/>
            <person name="Tesfaye S."/>
            <person name="Thomson T."/>
            <person name="Thoulutsang Y."/>
            <person name="Thoulutsang D."/>
            <person name="Topham K."/>
            <person name="Topping I."/>
            <person name="Tsamla T."/>
            <person name="Vassiliev H."/>
            <person name="Vo A."/>
            <person name="Wangchuk T."/>
            <person name="Wangdi T."/>
            <person name="Weiand M."/>
            <person name="Wilkinson J."/>
            <person name="Wilson A."/>
            <person name="Yadav S."/>
            <person name="Young G."/>
            <person name="Yu Q."/>
            <person name="Zembek L."/>
            <person name="Zhong D."/>
            <person name="Zimmer A."/>
            <person name="Zwirko Z."/>
            <person name="Jaffe D.B."/>
            <person name="Alvarez P."/>
            <person name="Brockman W."/>
            <person name="Butler J."/>
            <person name="Chin C."/>
            <person name="Gnerre S."/>
            <person name="Grabherr M."/>
            <person name="Kleber M."/>
            <person name="Mauceli E."/>
            <person name="MacCallum I."/>
        </authorList>
    </citation>
    <scope>NUCLEOTIDE SEQUENCE [LARGE SCALE GENOMIC DNA]</scope>
    <source>
        <strain evidence="2">Tucson 15287-2541.00</strain>
    </source>
</reference>
<evidence type="ECO:0000313" key="2">
    <source>
        <dbReference type="Proteomes" id="UP000001070"/>
    </source>
</evidence>
<sequence length="146" mass="16122">MKASTTTTKTKTGFNLTEQSKQQAAAASWLQQLKQLKQCLAHWTALGCSVTAERCCMIGHRSTRSTVDQPSCGLCGIVVFEVKAKGRGPLAAIQIFFLCSCSNMADQNERAFQKQFGVNLNRLNSGEARLHQKEDAPPLEKCWSRL</sequence>
<evidence type="ECO:0000313" key="1">
    <source>
        <dbReference type="EMBL" id="EDV99786.1"/>
    </source>
</evidence>
<protein>
    <submittedName>
        <fullName evidence="1">GH12215</fullName>
    </submittedName>
</protein>